<feature type="transmembrane region" description="Helical" evidence="1">
    <location>
        <begin position="175"/>
        <end position="196"/>
    </location>
</feature>
<feature type="transmembrane region" description="Helical" evidence="1">
    <location>
        <begin position="208"/>
        <end position="236"/>
    </location>
</feature>
<dbReference type="EMBL" id="JAJBMB010000004">
    <property type="protein sequence ID" value="MCB5445715.1"/>
    <property type="molecule type" value="Genomic_DNA"/>
</dbReference>
<dbReference type="EMBL" id="CACRUE010000033">
    <property type="protein sequence ID" value="VYU36666.1"/>
    <property type="molecule type" value="Genomic_DNA"/>
</dbReference>
<reference evidence="2 4" key="2">
    <citation type="submission" date="2021-10" db="EMBL/GenBank/DDBJ databases">
        <title>Collection of gut derived symbiotic bacterial strains cultured from healthy donors.</title>
        <authorList>
            <person name="Lin H."/>
            <person name="Littmann E."/>
            <person name="Claire K."/>
            <person name="Pamer E."/>
        </authorList>
    </citation>
    <scope>NUCLEOTIDE SEQUENCE [LARGE SCALE GENOMIC DNA]</scope>
    <source>
        <strain evidence="2 4">MSK.17.68</strain>
    </source>
</reference>
<feature type="transmembrane region" description="Helical" evidence="1">
    <location>
        <begin position="12"/>
        <end position="34"/>
    </location>
</feature>
<keyword evidence="1" id="KW-0472">Membrane</keyword>
<evidence type="ECO:0008006" key="5">
    <source>
        <dbReference type="Google" id="ProtNLM"/>
    </source>
</evidence>
<dbReference type="RefSeq" id="WP_156531088.1">
    <property type="nucleotide sequence ID" value="NZ_BAABXU010000001.1"/>
</dbReference>
<reference evidence="3" key="1">
    <citation type="submission" date="2019-11" db="EMBL/GenBank/DDBJ databases">
        <authorList>
            <person name="Feng L."/>
        </authorList>
    </citation>
    <scope>NUCLEOTIDE SEQUENCE</scope>
    <source>
        <strain evidence="3">IbartlettiiLFYP30</strain>
    </source>
</reference>
<protein>
    <recommendedName>
        <fullName evidence="5">ABC-2 family transporter protein</fullName>
    </recommendedName>
</protein>
<gene>
    <name evidence="3" type="ORF">IBLFYP30_02481</name>
    <name evidence="2" type="ORF">LIP50_05795</name>
</gene>
<sequence>MNKNPFYEFFKGYIPKLIMIIFILICVNNIIPFVCDMRDYFWNNREGLIFINRTSDICYMGVFLLTLIFTNNFLPQMLNIRGDRDACIKSFFKMMIIVIIIAVVSGVVVEFSLDYICKLYNVKAEFYTRTSAVEWLGEGMDNIFIILGIRFISSLFVMSIAYICGSMFYRLKMKYNILVFILIPGILFGVIFNILFSNRYIGDKLGTIMWSITCFVEKPIITIILEILFTVLFIIIGNKFLKNAPIAEYAHDLI</sequence>
<keyword evidence="4" id="KW-1185">Reference proteome</keyword>
<evidence type="ECO:0000256" key="1">
    <source>
        <dbReference type="SAM" id="Phobius"/>
    </source>
</evidence>
<proteinExistence type="predicted"/>
<dbReference type="AlphaFoldDB" id="A0A6N3E4N2"/>
<evidence type="ECO:0000313" key="4">
    <source>
        <dbReference type="Proteomes" id="UP001299409"/>
    </source>
</evidence>
<evidence type="ECO:0000313" key="2">
    <source>
        <dbReference type="EMBL" id="MCB5445715.1"/>
    </source>
</evidence>
<organism evidence="3">
    <name type="scientific">Intestinibacter bartlettii</name>
    <dbReference type="NCBI Taxonomy" id="261299"/>
    <lineage>
        <taxon>Bacteria</taxon>
        <taxon>Bacillati</taxon>
        <taxon>Bacillota</taxon>
        <taxon>Clostridia</taxon>
        <taxon>Peptostreptococcales</taxon>
        <taxon>Peptostreptococcaceae</taxon>
        <taxon>Intestinibacter</taxon>
    </lineage>
</organism>
<keyword evidence="1" id="KW-0812">Transmembrane</keyword>
<keyword evidence="1" id="KW-1133">Transmembrane helix</keyword>
<dbReference type="Proteomes" id="UP001299409">
    <property type="component" value="Unassembled WGS sequence"/>
</dbReference>
<feature type="transmembrane region" description="Helical" evidence="1">
    <location>
        <begin position="94"/>
        <end position="113"/>
    </location>
</feature>
<accession>A0A6N3E4N2</accession>
<evidence type="ECO:0000313" key="3">
    <source>
        <dbReference type="EMBL" id="VYU36666.1"/>
    </source>
</evidence>
<feature type="transmembrane region" description="Helical" evidence="1">
    <location>
        <begin position="143"/>
        <end position="163"/>
    </location>
</feature>
<feature type="transmembrane region" description="Helical" evidence="1">
    <location>
        <begin position="54"/>
        <end position="74"/>
    </location>
</feature>
<name>A0A6N3E4N2_9FIRM</name>